<evidence type="ECO:0000256" key="1">
    <source>
        <dbReference type="ARBA" id="ARBA00009054"/>
    </source>
</evidence>
<reference evidence="6 7" key="1">
    <citation type="journal article" date="2016" name="Nat. Commun.">
        <title>Thousands of microbial genomes shed light on interconnected biogeochemical processes in an aquifer system.</title>
        <authorList>
            <person name="Anantharaman K."/>
            <person name="Brown C.T."/>
            <person name="Hug L.A."/>
            <person name="Sharon I."/>
            <person name="Castelle C.J."/>
            <person name="Probst A.J."/>
            <person name="Thomas B.C."/>
            <person name="Singh A."/>
            <person name="Wilkins M.J."/>
            <person name="Karaoz U."/>
            <person name="Brodie E.L."/>
            <person name="Williams K.H."/>
            <person name="Hubbard S.S."/>
            <person name="Banfield J.F."/>
        </authorList>
    </citation>
    <scope>NUCLEOTIDE SEQUENCE [LARGE SCALE GENOMIC DNA]</scope>
</reference>
<feature type="region of interest" description="Disordered" evidence="5">
    <location>
        <begin position="1"/>
        <end position="34"/>
    </location>
</feature>
<evidence type="ECO:0000256" key="4">
    <source>
        <dbReference type="RuleBase" id="RU004478"/>
    </source>
</evidence>
<dbReference type="SUPFAM" id="SSF51064">
    <property type="entry name" value="Head domain of nucleotide exchange factor GrpE"/>
    <property type="match status" value="1"/>
</dbReference>
<proteinExistence type="inferred from homology"/>
<accession>A0A1F2WK71</accession>
<evidence type="ECO:0000313" key="7">
    <source>
        <dbReference type="Proteomes" id="UP000177876"/>
    </source>
</evidence>
<dbReference type="Pfam" id="PF01025">
    <property type="entry name" value="GrpE"/>
    <property type="match status" value="1"/>
</dbReference>
<dbReference type="AlphaFoldDB" id="A0A1F2WK71"/>
<dbReference type="GO" id="GO:0006457">
    <property type="term" value="P:protein folding"/>
    <property type="evidence" value="ECO:0007669"/>
    <property type="project" value="InterPro"/>
</dbReference>
<dbReference type="GO" id="GO:0051082">
    <property type="term" value="F:unfolded protein binding"/>
    <property type="evidence" value="ECO:0007669"/>
    <property type="project" value="TreeGrafter"/>
</dbReference>
<gene>
    <name evidence="3" type="primary">grpE</name>
    <name evidence="6" type="ORF">A2Y75_07485</name>
</gene>
<evidence type="ECO:0000256" key="5">
    <source>
        <dbReference type="SAM" id="MobiDB-lite"/>
    </source>
</evidence>
<dbReference type="InterPro" id="IPR013805">
    <property type="entry name" value="GrpE_CC"/>
</dbReference>
<comment type="subunit">
    <text evidence="3">Homodimer.</text>
</comment>
<dbReference type="GO" id="GO:0042803">
    <property type="term" value="F:protein homodimerization activity"/>
    <property type="evidence" value="ECO:0007669"/>
    <property type="project" value="InterPro"/>
</dbReference>
<keyword evidence="3" id="KW-0963">Cytoplasm</keyword>
<dbReference type="InterPro" id="IPR000740">
    <property type="entry name" value="GrpE"/>
</dbReference>
<protein>
    <recommendedName>
        <fullName evidence="3">Protein GrpE</fullName>
    </recommendedName>
    <alternativeName>
        <fullName evidence="3">HSP-70 cofactor</fullName>
    </alternativeName>
</protein>
<dbReference type="InterPro" id="IPR009012">
    <property type="entry name" value="GrpE_head"/>
</dbReference>
<name>A0A1F2WK71_9ACTN</name>
<comment type="subcellular location">
    <subcellularLocation>
        <location evidence="3">Cytoplasm</location>
    </subcellularLocation>
</comment>
<dbReference type="PANTHER" id="PTHR21237">
    <property type="entry name" value="GRPE PROTEIN"/>
    <property type="match status" value="1"/>
</dbReference>
<comment type="function">
    <text evidence="3">Participates actively in the response to hyperosmotic and heat shock by preventing the aggregation of stress-denatured proteins, in association with DnaK and GrpE. It is the nucleotide exchange factor for DnaK and may function as a thermosensor. Unfolded proteins bind initially to DnaJ; upon interaction with the DnaJ-bound protein, DnaK hydrolyzes its bound ATP, resulting in the formation of a stable complex. GrpE releases ADP from DnaK; ATP binding to DnaK triggers the release of the substrate protein, thus completing the reaction cycle. Several rounds of ATP-dependent interactions between DnaJ, DnaK and GrpE are required for fully efficient folding.</text>
</comment>
<dbReference type="PANTHER" id="PTHR21237:SF23">
    <property type="entry name" value="GRPE PROTEIN HOMOLOG, MITOCHONDRIAL"/>
    <property type="match status" value="1"/>
</dbReference>
<evidence type="ECO:0000256" key="2">
    <source>
        <dbReference type="ARBA" id="ARBA00023186"/>
    </source>
</evidence>
<dbReference type="STRING" id="1797197.A2Y75_07485"/>
<evidence type="ECO:0000256" key="3">
    <source>
        <dbReference type="HAMAP-Rule" id="MF_01151"/>
    </source>
</evidence>
<comment type="similarity">
    <text evidence="1 3 4">Belongs to the GrpE family.</text>
</comment>
<dbReference type="CDD" id="cd00446">
    <property type="entry name" value="GrpE"/>
    <property type="match status" value="1"/>
</dbReference>
<dbReference type="Proteomes" id="UP000177876">
    <property type="component" value="Unassembled WGS sequence"/>
</dbReference>
<dbReference type="EMBL" id="MELK01000035">
    <property type="protein sequence ID" value="OFW57265.1"/>
    <property type="molecule type" value="Genomic_DNA"/>
</dbReference>
<sequence>MGDDKRKIKDHQGESGSDLPQGKPQKMTEQSLEEKVAELEAQLAEERAKSKEYLEEARRQKAEFENYRKRMIREQTRIIEQASSALVKKLLPVIDDLEKAVEVADGRNDNLSEGIRMVYKNLMNVLKQEGLEEINPKGERFNPEDCEAVMAAISRDQEDETVLEVHQKGYKFKGNLLRAARATVNKCE</sequence>
<dbReference type="HAMAP" id="MF_01151">
    <property type="entry name" value="GrpE"/>
    <property type="match status" value="1"/>
</dbReference>
<dbReference type="Gene3D" id="3.90.20.20">
    <property type="match status" value="1"/>
</dbReference>
<dbReference type="GO" id="GO:0051087">
    <property type="term" value="F:protein-folding chaperone binding"/>
    <property type="evidence" value="ECO:0007669"/>
    <property type="project" value="InterPro"/>
</dbReference>
<dbReference type="SUPFAM" id="SSF58014">
    <property type="entry name" value="Coiled-coil domain of nucleotide exchange factor GrpE"/>
    <property type="match status" value="1"/>
</dbReference>
<dbReference type="GO" id="GO:0005737">
    <property type="term" value="C:cytoplasm"/>
    <property type="evidence" value="ECO:0007669"/>
    <property type="project" value="UniProtKB-SubCell"/>
</dbReference>
<dbReference type="Gene3D" id="2.30.22.10">
    <property type="entry name" value="Head domain of nucleotide exchange factor GrpE"/>
    <property type="match status" value="1"/>
</dbReference>
<dbReference type="PRINTS" id="PR00773">
    <property type="entry name" value="GRPEPROTEIN"/>
</dbReference>
<comment type="caution">
    <text evidence="6">The sequence shown here is derived from an EMBL/GenBank/DDBJ whole genome shotgun (WGS) entry which is preliminary data.</text>
</comment>
<organism evidence="6 7">
    <name type="scientific">Candidatus Solincola sediminis</name>
    <dbReference type="NCBI Taxonomy" id="1797199"/>
    <lineage>
        <taxon>Bacteria</taxon>
        <taxon>Bacillati</taxon>
        <taxon>Actinomycetota</taxon>
        <taxon>Candidatus Geothermincolia</taxon>
        <taxon>Candidatus Geothermincolales</taxon>
        <taxon>Candidatus Geothermincolaceae</taxon>
        <taxon>Candidatus Solincola</taxon>
    </lineage>
</organism>
<feature type="compositionally biased region" description="Basic and acidic residues" evidence="5">
    <location>
        <begin position="1"/>
        <end position="13"/>
    </location>
</feature>
<dbReference type="GO" id="GO:0000774">
    <property type="term" value="F:adenyl-nucleotide exchange factor activity"/>
    <property type="evidence" value="ECO:0007669"/>
    <property type="project" value="InterPro"/>
</dbReference>
<keyword evidence="2 3" id="KW-0143">Chaperone</keyword>
<evidence type="ECO:0000313" key="6">
    <source>
        <dbReference type="EMBL" id="OFW57265.1"/>
    </source>
</evidence>
<keyword evidence="3" id="KW-0346">Stress response</keyword>